<evidence type="ECO:0000313" key="2">
    <source>
        <dbReference type="EMBL" id="UJO19753.1"/>
    </source>
</evidence>
<keyword evidence="3" id="KW-1185">Reference proteome</keyword>
<dbReference type="OrthoDB" id="2100128at2759"/>
<feature type="region of interest" description="Disordered" evidence="1">
    <location>
        <begin position="1"/>
        <end position="40"/>
    </location>
</feature>
<name>A0A9Q8PC61_PASFU</name>
<evidence type="ECO:0000256" key="1">
    <source>
        <dbReference type="SAM" id="MobiDB-lite"/>
    </source>
</evidence>
<dbReference type="GeneID" id="71990437"/>
<dbReference type="EMBL" id="CP090169">
    <property type="protein sequence ID" value="UJO19753.1"/>
    <property type="molecule type" value="Genomic_DNA"/>
</dbReference>
<accession>A0A9Q8PC61</accession>
<dbReference type="PANTHER" id="PTHR39398">
    <property type="entry name" value="YALI0F14311P"/>
    <property type="match status" value="1"/>
</dbReference>
<reference evidence="2" key="2">
    <citation type="journal article" date="2022" name="Microb. Genom.">
        <title>A chromosome-scale genome assembly of the tomato pathogen Cladosporium fulvum reveals a compartmentalized genome architecture and the presence of a dispensable chromosome.</title>
        <authorList>
            <person name="Zaccaron A.Z."/>
            <person name="Chen L.H."/>
            <person name="Samaras A."/>
            <person name="Stergiopoulos I."/>
        </authorList>
    </citation>
    <scope>NUCLEOTIDE SEQUENCE</scope>
    <source>
        <strain evidence="2">Race5_Kim</strain>
    </source>
</reference>
<feature type="compositionally biased region" description="Low complexity" evidence="1">
    <location>
        <begin position="109"/>
        <end position="122"/>
    </location>
</feature>
<dbReference type="PANTHER" id="PTHR39398:SF1">
    <property type="entry name" value="CSN8_PSMD8_EIF3K DOMAIN-CONTAINING PROTEIN"/>
    <property type="match status" value="1"/>
</dbReference>
<protein>
    <submittedName>
        <fullName evidence="2">Uncharacterized protein</fullName>
    </submittedName>
</protein>
<dbReference type="Gene3D" id="1.25.40.990">
    <property type="match status" value="1"/>
</dbReference>
<feature type="region of interest" description="Disordered" evidence="1">
    <location>
        <begin position="80"/>
        <end position="123"/>
    </location>
</feature>
<dbReference type="Proteomes" id="UP000756132">
    <property type="component" value="Chromosome 7"/>
</dbReference>
<sequence>MTSSVRPQARRAASGAWNRFKQMPQDPLDHYGLPSKGETRLHDPKVQEAYYTKIVERYMKFCATEDLDIAFNTLSLDSSSFNNNNNTPPLSATGPTGTKYGPNSRPPLTHSSTTTGAPSPSTDLPNILLAMRKLREGIFATRRRDTFAQIAYKFIIHASILSRSWEHYKPSLDYLLYSIHPHTPLSSTELAEFVTYRILDLSCRQNDLLEAVTIRQHFSSVAPGLSAGSLRRVNVILQALVHNDWVRFWRVRRVVDGYQRAIMEFAVPEMRLHALKCVGKGYLQADRAFVERSGDRTWEELVGRDGVGWELGEDGRVVIRRAKGM</sequence>
<dbReference type="AlphaFoldDB" id="A0A9Q8PC61"/>
<organism evidence="2 3">
    <name type="scientific">Passalora fulva</name>
    <name type="common">Tomato leaf mold</name>
    <name type="synonym">Cladosporium fulvum</name>
    <dbReference type="NCBI Taxonomy" id="5499"/>
    <lineage>
        <taxon>Eukaryota</taxon>
        <taxon>Fungi</taxon>
        <taxon>Dikarya</taxon>
        <taxon>Ascomycota</taxon>
        <taxon>Pezizomycotina</taxon>
        <taxon>Dothideomycetes</taxon>
        <taxon>Dothideomycetidae</taxon>
        <taxon>Mycosphaerellales</taxon>
        <taxon>Mycosphaerellaceae</taxon>
        <taxon>Fulvia</taxon>
    </lineage>
</organism>
<reference evidence="2" key="1">
    <citation type="submission" date="2021-12" db="EMBL/GenBank/DDBJ databases">
        <authorList>
            <person name="Zaccaron A."/>
            <person name="Stergiopoulos I."/>
        </authorList>
    </citation>
    <scope>NUCLEOTIDE SEQUENCE</scope>
    <source>
        <strain evidence="2">Race5_Kim</strain>
    </source>
</reference>
<feature type="compositionally biased region" description="Low complexity" evidence="1">
    <location>
        <begin position="80"/>
        <end position="91"/>
    </location>
</feature>
<dbReference type="RefSeq" id="XP_047764119.1">
    <property type="nucleotide sequence ID" value="XM_047909707.1"/>
</dbReference>
<dbReference type="KEGG" id="ffu:CLAFUR5_10559"/>
<proteinExistence type="predicted"/>
<dbReference type="OMA" id="WTWEKLV"/>
<gene>
    <name evidence="2" type="ORF">CLAFUR5_10559</name>
</gene>
<evidence type="ECO:0000313" key="3">
    <source>
        <dbReference type="Proteomes" id="UP000756132"/>
    </source>
</evidence>